<dbReference type="PROSITE" id="PS50937">
    <property type="entry name" value="HTH_MERR_2"/>
    <property type="match status" value="1"/>
</dbReference>
<name>A0A161YSI7_9CLOT</name>
<keyword evidence="1" id="KW-0238">DNA-binding</keyword>
<accession>A0A161YSI7</accession>
<dbReference type="PANTHER" id="PTHR30204">
    <property type="entry name" value="REDOX-CYCLING DRUG-SENSING TRANSCRIPTIONAL ACTIVATOR SOXR"/>
    <property type="match status" value="1"/>
</dbReference>
<evidence type="ECO:0000313" key="4">
    <source>
        <dbReference type="Proteomes" id="UP000076603"/>
    </source>
</evidence>
<dbReference type="PATRIC" id="fig|1121326.3.peg.1023"/>
<evidence type="ECO:0000313" key="3">
    <source>
        <dbReference type="EMBL" id="KZL94012.1"/>
    </source>
</evidence>
<dbReference type="InterPro" id="IPR011256">
    <property type="entry name" value="Reg_factor_effector_dom_sf"/>
</dbReference>
<dbReference type="Proteomes" id="UP000076603">
    <property type="component" value="Unassembled WGS sequence"/>
</dbReference>
<dbReference type="InterPro" id="IPR000551">
    <property type="entry name" value="MerR-type_HTH_dom"/>
</dbReference>
<dbReference type="EMBL" id="LWAE01000001">
    <property type="protein sequence ID" value="KZL94012.1"/>
    <property type="molecule type" value="Genomic_DNA"/>
</dbReference>
<dbReference type="InterPro" id="IPR009061">
    <property type="entry name" value="DNA-bd_dom_put_sf"/>
</dbReference>
<dbReference type="RefSeq" id="WP_066618857.1">
    <property type="nucleotide sequence ID" value="NZ_FQXL01000010.1"/>
</dbReference>
<dbReference type="SMART" id="SM00422">
    <property type="entry name" value="HTH_MERR"/>
    <property type="match status" value="1"/>
</dbReference>
<dbReference type="GO" id="GO:0003677">
    <property type="term" value="F:DNA binding"/>
    <property type="evidence" value="ECO:0007669"/>
    <property type="project" value="UniProtKB-KW"/>
</dbReference>
<proteinExistence type="predicted"/>
<evidence type="ECO:0000256" key="1">
    <source>
        <dbReference type="ARBA" id="ARBA00023125"/>
    </source>
</evidence>
<dbReference type="InterPro" id="IPR047057">
    <property type="entry name" value="MerR_fam"/>
</dbReference>
<dbReference type="SUPFAM" id="SSF55136">
    <property type="entry name" value="Probable bacterial effector-binding domain"/>
    <property type="match status" value="1"/>
</dbReference>
<dbReference type="SUPFAM" id="SSF46955">
    <property type="entry name" value="Putative DNA-binding domain"/>
    <property type="match status" value="1"/>
</dbReference>
<gene>
    <name evidence="3" type="primary">bmrR_1</name>
    <name evidence="3" type="ORF">CLMAG_10650</name>
</gene>
<sequence length="276" mass="32416">MKEFISSKKYLSIGDFSKLSSIARKNLIYYDDIGILKPVFVKENGYRYYSYNQLDEVTIIMALKDLGIPLKEIKNYIENVSPDNFIDLISIQKQKILEELNRLNQMNYIIEQRTNNIPVISNIDCDKILLENFNEELLFLGPEIKFDINSFDEDFIDFLDYSKNKKLVYGYPLGVYVNYEEVANDNIKTYRYFYKISSDMDYVEKIIKPAGLYIIAYDNSYLAEDAKIFNKINKFIEENHLSACGNVYIENISDEIITKNPDKYYSKISIQVEKVD</sequence>
<dbReference type="OrthoDB" id="9773308at2"/>
<protein>
    <submittedName>
        <fullName evidence="3">Multidrug-efflux transporter 1 regulator</fullName>
    </submittedName>
</protein>
<comment type="caution">
    <text evidence="3">The sequence shown here is derived from an EMBL/GenBank/DDBJ whole genome shotgun (WGS) entry which is preliminary data.</text>
</comment>
<dbReference type="Gene3D" id="3.20.80.10">
    <property type="entry name" value="Regulatory factor, effector binding domain"/>
    <property type="match status" value="1"/>
</dbReference>
<dbReference type="AlphaFoldDB" id="A0A161YSI7"/>
<dbReference type="PANTHER" id="PTHR30204:SF85">
    <property type="entry name" value="MULTIDRUG-EFFLUX TRANSPORTER 2 REGULATOR"/>
    <property type="match status" value="1"/>
</dbReference>
<feature type="domain" description="HTH merR-type" evidence="2">
    <location>
        <begin position="10"/>
        <end position="79"/>
    </location>
</feature>
<dbReference type="Gene3D" id="1.10.1660.10">
    <property type="match status" value="1"/>
</dbReference>
<dbReference type="GO" id="GO:0003700">
    <property type="term" value="F:DNA-binding transcription factor activity"/>
    <property type="evidence" value="ECO:0007669"/>
    <property type="project" value="InterPro"/>
</dbReference>
<dbReference type="STRING" id="1121326.CLMAG_10650"/>
<keyword evidence="4" id="KW-1185">Reference proteome</keyword>
<organism evidence="3 4">
    <name type="scientific">Clostridium magnum DSM 2767</name>
    <dbReference type="NCBI Taxonomy" id="1121326"/>
    <lineage>
        <taxon>Bacteria</taxon>
        <taxon>Bacillati</taxon>
        <taxon>Bacillota</taxon>
        <taxon>Clostridia</taxon>
        <taxon>Eubacteriales</taxon>
        <taxon>Clostridiaceae</taxon>
        <taxon>Clostridium</taxon>
    </lineage>
</organism>
<evidence type="ECO:0000259" key="2">
    <source>
        <dbReference type="PROSITE" id="PS50937"/>
    </source>
</evidence>
<dbReference type="Pfam" id="PF13411">
    <property type="entry name" value="MerR_1"/>
    <property type="match status" value="1"/>
</dbReference>
<reference evidence="3 4" key="1">
    <citation type="submission" date="2016-04" db="EMBL/GenBank/DDBJ databases">
        <title>Genome sequence of Clostridium magnum DSM 2767.</title>
        <authorList>
            <person name="Poehlein A."/>
            <person name="Uhlig R."/>
            <person name="Fischer R."/>
            <person name="Bahl H."/>
            <person name="Daniel R."/>
        </authorList>
    </citation>
    <scope>NUCLEOTIDE SEQUENCE [LARGE SCALE GENOMIC DNA]</scope>
    <source>
        <strain evidence="3 4">DSM 2767</strain>
    </source>
</reference>